<protein>
    <submittedName>
        <fullName evidence="3">Epimerase</fullName>
    </submittedName>
</protein>
<dbReference type="Proteomes" id="UP000464577">
    <property type="component" value="Chromosome"/>
</dbReference>
<evidence type="ECO:0000259" key="2">
    <source>
        <dbReference type="Pfam" id="PF01370"/>
    </source>
</evidence>
<organism evidence="3 4">
    <name type="scientific">Spirosoma endbachense</name>
    <dbReference type="NCBI Taxonomy" id="2666025"/>
    <lineage>
        <taxon>Bacteria</taxon>
        <taxon>Pseudomonadati</taxon>
        <taxon>Bacteroidota</taxon>
        <taxon>Cytophagia</taxon>
        <taxon>Cytophagales</taxon>
        <taxon>Cytophagaceae</taxon>
        <taxon>Spirosoma</taxon>
    </lineage>
</organism>
<evidence type="ECO:0000313" key="3">
    <source>
        <dbReference type="EMBL" id="QHV96918.1"/>
    </source>
</evidence>
<comment type="subcellular location">
    <subcellularLocation>
        <location evidence="1">Membrane</location>
    </subcellularLocation>
</comment>
<dbReference type="Gene3D" id="3.40.50.720">
    <property type="entry name" value="NAD(P)-binding Rossmann-like Domain"/>
    <property type="match status" value="1"/>
</dbReference>
<dbReference type="Pfam" id="PF01370">
    <property type="entry name" value="Epimerase"/>
    <property type="match status" value="1"/>
</dbReference>
<sequence length="220" mass="24603">MKIKAIITGATGMVGEGVMHECLLHPDVEQVLVINRKPVGVSHPKLREIIHSNFFDLSPIEKQLTGYNACFFCLGVSSVGMNEAEYRRLTYDLTLRVAELLAKLNPDMTFGYISGAATDSTEQGRSMWARVKGATENALMRLPFKKAYMFRPGFLRATKGLRNKLSYYKYVAWLYPIGRALYPAGFSTLQELGLAMIKSVSLGYEKPILEVKDIVALAKR</sequence>
<accession>A0A6P1VX11</accession>
<dbReference type="InterPro" id="IPR001509">
    <property type="entry name" value="Epimerase_deHydtase"/>
</dbReference>
<dbReference type="GO" id="GO:0016020">
    <property type="term" value="C:membrane"/>
    <property type="evidence" value="ECO:0007669"/>
    <property type="project" value="UniProtKB-SubCell"/>
</dbReference>
<dbReference type="RefSeq" id="WP_162387329.1">
    <property type="nucleotide sequence ID" value="NZ_CP045997.1"/>
</dbReference>
<dbReference type="InterPro" id="IPR036291">
    <property type="entry name" value="NAD(P)-bd_dom_sf"/>
</dbReference>
<dbReference type="PANTHER" id="PTHR14097">
    <property type="entry name" value="OXIDOREDUCTASE HTATIP2"/>
    <property type="match status" value="1"/>
</dbReference>
<evidence type="ECO:0000313" key="4">
    <source>
        <dbReference type="Proteomes" id="UP000464577"/>
    </source>
</evidence>
<dbReference type="PANTHER" id="PTHR14097:SF8">
    <property type="entry name" value="NAD(P)-BINDING DOMAIN-CONTAINING PROTEIN"/>
    <property type="match status" value="1"/>
</dbReference>
<dbReference type="EMBL" id="CP045997">
    <property type="protein sequence ID" value="QHV96918.1"/>
    <property type="molecule type" value="Genomic_DNA"/>
</dbReference>
<evidence type="ECO:0000256" key="1">
    <source>
        <dbReference type="ARBA" id="ARBA00004370"/>
    </source>
</evidence>
<keyword evidence="4" id="KW-1185">Reference proteome</keyword>
<name>A0A6P1VX11_9BACT</name>
<dbReference type="KEGG" id="senf:GJR95_18735"/>
<proteinExistence type="predicted"/>
<gene>
    <name evidence="3" type="ORF">GJR95_18735</name>
</gene>
<dbReference type="SUPFAM" id="SSF51735">
    <property type="entry name" value="NAD(P)-binding Rossmann-fold domains"/>
    <property type="match status" value="1"/>
</dbReference>
<feature type="domain" description="NAD-dependent epimerase/dehydratase" evidence="2">
    <location>
        <begin position="6"/>
        <end position="115"/>
    </location>
</feature>
<reference evidence="3 4" key="1">
    <citation type="submission" date="2019-11" db="EMBL/GenBank/DDBJ databases">
        <title>Spirosoma endbachense sp. nov., isolated from a natural salt meadow.</title>
        <authorList>
            <person name="Rojas J."/>
            <person name="Ambika Manirajan B."/>
            <person name="Ratering S."/>
            <person name="Suarez C."/>
            <person name="Geissler-Plaum R."/>
            <person name="Schnell S."/>
        </authorList>
    </citation>
    <scope>NUCLEOTIDE SEQUENCE [LARGE SCALE GENOMIC DNA]</scope>
    <source>
        <strain evidence="3 4">I-24</strain>
    </source>
</reference>
<dbReference type="AlphaFoldDB" id="A0A6P1VX11"/>